<evidence type="ECO:0000313" key="9">
    <source>
        <dbReference type="Proteomes" id="UP001153620"/>
    </source>
</evidence>
<dbReference type="EMBL" id="OU895878">
    <property type="protein sequence ID" value="CAG9805474.1"/>
    <property type="molecule type" value="Genomic_DNA"/>
</dbReference>
<dbReference type="OrthoDB" id="10054543at2759"/>
<dbReference type="PANTHER" id="PTHR13479:SF66">
    <property type="entry name" value="LARGE RIBOSOMAL SUBUNIT PROTEIN ML66"/>
    <property type="match status" value="1"/>
</dbReference>
<evidence type="ECO:0000256" key="7">
    <source>
        <dbReference type="ARBA" id="ARBA00071652"/>
    </source>
</evidence>
<dbReference type="GO" id="GO:0005763">
    <property type="term" value="C:mitochondrial small ribosomal subunit"/>
    <property type="evidence" value="ECO:0007669"/>
    <property type="project" value="TreeGrafter"/>
</dbReference>
<evidence type="ECO:0000256" key="4">
    <source>
        <dbReference type="ARBA" id="ARBA00023128"/>
    </source>
</evidence>
<proteinExistence type="inferred from homology"/>
<keyword evidence="3" id="KW-0689">Ribosomal protein</keyword>
<dbReference type="InterPro" id="IPR001648">
    <property type="entry name" value="Ribosomal_bS18"/>
</dbReference>
<dbReference type="PANTHER" id="PTHR13479">
    <property type="entry name" value="30S RIBOSOMAL PROTEIN S18"/>
    <property type="match status" value="1"/>
</dbReference>
<evidence type="ECO:0000256" key="3">
    <source>
        <dbReference type="ARBA" id="ARBA00022980"/>
    </source>
</evidence>
<evidence type="ECO:0000256" key="1">
    <source>
        <dbReference type="ARBA" id="ARBA00004173"/>
    </source>
</evidence>
<dbReference type="AlphaFoldDB" id="A0A9N9WTL3"/>
<dbReference type="InterPro" id="IPR036870">
    <property type="entry name" value="Ribosomal_bS18_sf"/>
</dbReference>
<keyword evidence="2" id="KW-0809">Transit peptide</keyword>
<comment type="subcellular location">
    <subcellularLocation>
        <location evidence="1">Mitochondrion</location>
    </subcellularLocation>
</comment>
<evidence type="ECO:0000313" key="8">
    <source>
        <dbReference type="EMBL" id="CAG9805474.1"/>
    </source>
</evidence>
<reference evidence="8" key="2">
    <citation type="submission" date="2022-10" db="EMBL/GenBank/DDBJ databases">
        <authorList>
            <consortium name="ENA_rothamsted_submissions"/>
            <consortium name="culmorum"/>
            <person name="King R."/>
        </authorList>
    </citation>
    <scope>NUCLEOTIDE SEQUENCE</scope>
</reference>
<accession>A0A9N9WTL3</accession>
<dbReference type="Pfam" id="PF01084">
    <property type="entry name" value="Ribosomal_S18"/>
    <property type="match status" value="1"/>
</dbReference>
<sequence>MNNLIKNIVCRQSFWGYPAARTLFTTPATRVKHIEISQEKDVVTVRGKTVESGREQLLVPQIKECARNGERFCPECSLGLDIKHTDVLILSQYVRSDGCMLPRRVTGLCKRQQKKIGTMVTMAHKAGLMGSLKPANCKKDPEKRYGFKKFNKYFFEDTIKLPRAICKQS</sequence>
<keyword evidence="4" id="KW-0496">Mitochondrion</keyword>
<dbReference type="FunFam" id="4.10.640.10:FF:000011">
    <property type="entry name" value="28S ribosomal protein S18a, mitochondrial"/>
    <property type="match status" value="1"/>
</dbReference>
<dbReference type="GO" id="GO:0003735">
    <property type="term" value="F:structural constituent of ribosome"/>
    <property type="evidence" value="ECO:0007669"/>
    <property type="project" value="InterPro"/>
</dbReference>
<evidence type="ECO:0000256" key="6">
    <source>
        <dbReference type="ARBA" id="ARBA00061060"/>
    </source>
</evidence>
<dbReference type="GO" id="GO:0032543">
    <property type="term" value="P:mitochondrial translation"/>
    <property type="evidence" value="ECO:0007669"/>
    <property type="project" value="TreeGrafter"/>
</dbReference>
<keyword evidence="9" id="KW-1185">Reference proteome</keyword>
<keyword evidence="5" id="KW-0687">Ribonucleoprotein</keyword>
<organism evidence="8 9">
    <name type="scientific">Chironomus riparius</name>
    <dbReference type="NCBI Taxonomy" id="315576"/>
    <lineage>
        <taxon>Eukaryota</taxon>
        <taxon>Metazoa</taxon>
        <taxon>Ecdysozoa</taxon>
        <taxon>Arthropoda</taxon>
        <taxon>Hexapoda</taxon>
        <taxon>Insecta</taxon>
        <taxon>Pterygota</taxon>
        <taxon>Neoptera</taxon>
        <taxon>Endopterygota</taxon>
        <taxon>Diptera</taxon>
        <taxon>Nematocera</taxon>
        <taxon>Chironomoidea</taxon>
        <taxon>Chironomidae</taxon>
        <taxon>Chironominae</taxon>
        <taxon>Chironomus</taxon>
    </lineage>
</organism>
<gene>
    <name evidence="8" type="ORF">CHIRRI_LOCUS8346</name>
</gene>
<dbReference type="Proteomes" id="UP001153620">
    <property type="component" value="Chromosome 2"/>
</dbReference>
<protein>
    <recommendedName>
        <fullName evidence="7">Large ribosomal subunit protein mL66</fullName>
    </recommendedName>
</protein>
<dbReference type="GO" id="GO:0005743">
    <property type="term" value="C:mitochondrial inner membrane"/>
    <property type="evidence" value="ECO:0007669"/>
    <property type="project" value="UniProtKB-ARBA"/>
</dbReference>
<comment type="similarity">
    <text evidence="6">Belongs to the bacterial ribosomal protein bS18 family. Mitochondrion-specific ribosomal protein mL66 subfamily.</text>
</comment>
<evidence type="ECO:0000256" key="5">
    <source>
        <dbReference type="ARBA" id="ARBA00023274"/>
    </source>
</evidence>
<dbReference type="SUPFAM" id="SSF46911">
    <property type="entry name" value="Ribosomal protein S18"/>
    <property type="match status" value="1"/>
</dbReference>
<evidence type="ECO:0000256" key="2">
    <source>
        <dbReference type="ARBA" id="ARBA00022946"/>
    </source>
</evidence>
<dbReference type="GO" id="GO:0070181">
    <property type="term" value="F:small ribosomal subunit rRNA binding"/>
    <property type="evidence" value="ECO:0007669"/>
    <property type="project" value="TreeGrafter"/>
</dbReference>
<reference evidence="8" key="1">
    <citation type="submission" date="2022-01" db="EMBL/GenBank/DDBJ databases">
        <authorList>
            <person name="King R."/>
        </authorList>
    </citation>
    <scope>NUCLEOTIDE SEQUENCE</scope>
</reference>
<dbReference type="Gene3D" id="4.10.640.10">
    <property type="entry name" value="Ribosomal protein S18"/>
    <property type="match status" value="1"/>
</dbReference>
<name>A0A9N9WTL3_9DIPT</name>